<proteinExistence type="predicted"/>
<evidence type="ECO:0000313" key="12">
    <source>
        <dbReference type="EMBL" id="RZT88879.1"/>
    </source>
</evidence>
<dbReference type="SUPFAM" id="SSF55874">
    <property type="entry name" value="ATPase domain of HSP90 chaperone/DNA topoisomerase II/histidine kinase"/>
    <property type="match status" value="1"/>
</dbReference>
<feature type="transmembrane region" description="Helical" evidence="10">
    <location>
        <begin position="132"/>
        <end position="156"/>
    </location>
</feature>
<keyword evidence="4" id="KW-0808">Transferase</keyword>
<evidence type="ECO:0000256" key="2">
    <source>
        <dbReference type="ARBA" id="ARBA00012438"/>
    </source>
</evidence>
<gene>
    <name evidence="12" type="ORF">EV383_5832</name>
</gene>
<dbReference type="InterPro" id="IPR036890">
    <property type="entry name" value="HATPase_C_sf"/>
</dbReference>
<feature type="domain" description="Signal transduction histidine kinase subgroup 3 dimerisation and phosphoacceptor" evidence="11">
    <location>
        <begin position="188"/>
        <end position="253"/>
    </location>
</feature>
<dbReference type="GO" id="GO:0000155">
    <property type="term" value="F:phosphorelay sensor kinase activity"/>
    <property type="evidence" value="ECO:0007669"/>
    <property type="project" value="InterPro"/>
</dbReference>
<evidence type="ECO:0000256" key="10">
    <source>
        <dbReference type="SAM" id="Phobius"/>
    </source>
</evidence>
<sequence length="394" mass="41301">MTDAEPAPWRGRHEQVDRWVDLVLTVVLLLTAAFPALPLLTTGAPVAFDAATWLGVASTVVAAVSMLWRRRFPVPVALLAMVLTLPSGNSFLIAAAMVTLATVRRDRVLVILTLLAAVALVPSMALEGKTPGAAVTLVALMEVVFLALPVAFGAYLGARRDFLASLEERAERADAEQQAHLEHAARAERARIAREMHDVLAHRISLVALHAGGLELNPGAGPEKVERDAALIGEQARGALTDLREILGVLRGDDGADPGTDLAPQPTTSGIDRLAESSRAAGTEVELSTELDGDPPELLGRTAYRIVQEGLTNARKHAPGATASVRLGGGPGTALEVEVRTPRAVGRAPATPPPGSGTGLVGLRERVQLLGGTFSATVDERGGFVTRAALPWPS</sequence>
<accession>A0A4Q7V7X4</accession>
<keyword evidence="10" id="KW-1133">Transmembrane helix</keyword>
<keyword evidence="3" id="KW-0597">Phosphoprotein</keyword>
<dbReference type="OrthoDB" id="227596at2"/>
<dbReference type="InterPro" id="IPR050482">
    <property type="entry name" value="Sensor_HK_TwoCompSys"/>
</dbReference>
<dbReference type="RefSeq" id="WP_130292994.1">
    <property type="nucleotide sequence ID" value="NZ_SHKL01000001.1"/>
</dbReference>
<name>A0A4Q7V7X4_PSEST</name>
<evidence type="ECO:0000259" key="11">
    <source>
        <dbReference type="Pfam" id="PF07730"/>
    </source>
</evidence>
<evidence type="ECO:0000256" key="5">
    <source>
        <dbReference type="ARBA" id="ARBA00022741"/>
    </source>
</evidence>
<dbReference type="GO" id="GO:0005524">
    <property type="term" value="F:ATP binding"/>
    <property type="evidence" value="ECO:0007669"/>
    <property type="project" value="UniProtKB-KW"/>
</dbReference>
<dbReference type="PANTHER" id="PTHR24421:SF10">
    <property type="entry name" value="NITRATE_NITRITE SENSOR PROTEIN NARQ"/>
    <property type="match status" value="1"/>
</dbReference>
<keyword evidence="5" id="KW-0547">Nucleotide-binding</keyword>
<feature type="transmembrane region" description="Helical" evidence="10">
    <location>
        <begin position="47"/>
        <end position="68"/>
    </location>
</feature>
<evidence type="ECO:0000256" key="9">
    <source>
        <dbReference type="SAM" id="MobiDB-lite"/>
    </source>
</evidence>
<keyword evidence="10" id="KW-0812">Transmembrane</keyword>
<organism evidence="12 13">
    <name type="scientific">Pseudonocardia sediminis</name>
    <dbReference type="NCBI Taxonomy" id="1397368"/>
    <lineage>
        <taxon>Bacteria</taxon>
        <taxon>Bacillati</taxon>
        <taxon>Actinomycetota</taxon>
        <taxon>Actinomycetes</taxon>
        <taxon>Pseudonocardiales</taxon>
        <taxon>Pseudonocardiaceae</taxon>
        <taxon>Pseudonocardia</taxon>
    </lineage>
</organism>
<dbReference type="PANTHER" id="PTHR24421">
    <property type="entry name" value="NITRATE/NITRITE SENSOR PROTEIN NARX-RELATED"/>
    <property type="match status" value="1"/>
</dbReference>
<dbReference type="EC" id="2.7.13.3" evidence="2"/>
<keyword evidence="13" id="KW-1185">Reference proteome</keyword>
<feature type="transmembrane region" description="Helical" evidence="10">
    <location>
        <begin position="74"/>
        <end position="101"/>
    </location>
</feature>
<comment type="caution">
    <text evidence="12">The sequence shown here is derived from an EMBL/GenBank/DDBJ whole genome shotgun (WGS) entry which is preliminary data.</text>
</comment>
<evidence type="ECO:0000256" key="4">
    <source>
        <dbReference type="ARBA" id="ARBA00022679"/>
    </source>
</evidence>
<dbReference type="Pfam" id="PF07730">
    <property type="entry name" value="HisKA_3"/>
    <property type="match status" value="1"/>
</dbReference>
<keyword evidence="8" id="KW-0902">Two-component regulatory system</keyword>
<keyword evidence="6 12" id="KW-0418">Kinase</keyword>
<dbReference type="EMBL" id="SHKL01000001">
    <property type="protein sequence ID" value="RZT88879.1"/>
    <property type="molecule type" value="Genomic_DNA"/>
</dbReference>
<reference evidence="12 13" key="1">
    <citation type="submission" date="2019-02" db="EMBL/GenBank/DDBJ databases">
        <title>Sequencing the genomes of 1000 actinobacteria strains.</title>
        <authorList>
            <person name="Klenk H.-P."/>
        </authorList>
    </citation>
    <scope>NUCLEOTIDE SEQUENCE [LARGE SCALE GENOMIC DNA]</scope>
    <source>
        <strain evidence="12 13">DSM 45779</strain>
    </source>
</reference>
<dbReference type="AlphaFoldDB" id="A0A4Q7V7X4"/>
<dbReference type="GO" id="GO:0016020">
    <property type="term" value="C:membrane"/>
    <property type="evidence" value="ECO:0007669"/>
    <property type="project" value="InterPro"/>
</dbReference>
<evidence type="ECO:0000313" key="13">
    <source>
        <dbReference type="Proteomes" id="UP000291591"/>
    </source>
</evidence>
<evidence type="ECO:0000256" key="6">
    <source>
        <dbReference type="ARBA" id="ARBA00022777"/>
    </source>
</evidence>
<evidence type="ECO:0000256" key="8">
    <source>
        <dbReference type="ARBA" id="ARBA00023012"/>
    </source>
</evidence>
<dbReference type="CDD" id="cd16917">
    <property type="entry name" value="HATPase_UhpB-NarQ-NarX-like"/>
    <property type="match status" value="1"/>
</dbReference>
<comment type="catalytic activity">
    <reaction evidence="1">
        <text>ATP + protein L-histidine = ADP + protein N-phospho-L-histidine.</text>
        <dbReference type="EC" id="2.7.13.3"/>
    </reaction>
</comment>
<feature type="transmembrane region" description="Helical" evidence="10">
    <location>
        <begin position="108"/>
        <end position="126"/>
    </location>
</feature>
<evidence type="ECO:0000256" key="1">
    <source>
        <dbReference type="ARBA" id="ARBA00000085"/>
    </source>
</evidence>
<feature type="transmembrane region" description="Helical" evidence="10">
    <location>
        <begin position="20"/>
        <end position="40"/>
    </location>
</feature>
<keyword evidence="10" id="KW-0472">Membrane</keyword>
<keyword evidence="7" id="KW-0067">ATP-binding</keyword>
<feature type="region of interest" description="Disordered" evidence="9">
    <location>
        <begin position="252"/>
        <end position="296"/>
    </location>
</feature>
<dbReference type="InterPro" id="IPR011712">
    <property type="entry name" value="Sig_transdc_His_kin_sub3_dim/P"/>
</dbReference>
<dbReference type="GO" id="GO:0046983">
    <property type="term" value="F:protein dimerization activity"/>
    <property type="evidence" value="ECO:0007669"/>
    <property type="project" value="InterPro"/>
</dbReference>
<dbReference type="Proteomes" id="UP000291591">
    <property type="component" value="Unassembled WGS sequence"/>
</dbReference>
<evidence type="ECO:0000256" key="7">
    <source>
        <dbReference type="ARBA" id="ARBA00022840"/>
    </source>
</evidence>
<dbReference type="Gene3D" id="1.20.5.1930">
    <property type="match status" value="1"/>
</dbReference>
<dbReference type="Gene3D" id="3.30.565.10">
    <property type="entry name" value="Histidine kinase-like ATPase, C-terminal domain"/>
    <property type="match status" value="1"/>
</dbReference>
<protein>
    <recommendedName>
        <fullName evidence="2">histidine kinase</fullName>
        <ecNumber evidence="2">2.7.13.3</ecNumber>
    </recommendedName>
</protein>
<evidence type="ECO:0000256" key="3">
    <source>
        <dbReference type="ARBA" id="ARBA00022553"/>
    </source>
</evidence>